<dbReference type="Gene3D" id="1.10.1060.10">
    <property type="entry name" value="Alpha-helical ferredoxin"/>
    <property type="match status" value="1"/>
</dbReference>
<keyword evidence="11" id="KW-0001">2Fe-2S</keyword>
<dbReference type="InterPro" id="IPR001041">
    <property type="entry name" value="2Fe-2S_ferredoxin-type"/>
</dbReference>
<dbReference type="GO" id="GO:0051537">
    <property type="term" value="F:2 iron, 2 sulfur cluster binding"/>
    <property type="evidence" value="ECO:0007669"/>
    <property type="project" value="UniProtKB-KW"/>
</dbReference>
<evidence type="ECO:0000256" key="6">
    <source>
        <dbReference type="ARBA" id="ARBA00011421"/>
    </source>
</evidence>
<evidence type="ECO:0000256" key="12">
    <source>
        <dbReference type="ARBA" id="ARBA00022723"/>
    </source>
</evidence>
<dbReference type="InterPro" id="IPR004489">
    <property type="entry name" value="Succ_DH/fum_Rdtase_Fe-S"/>
</dbReference>
<dbReference type="GO" id="GO:0006099">
    <property type="term" value="P:tricarboxylic acid cycle"/>
    <property type="evidence" value="ECO:0007669"/>
    <property type="project" value="UniProtKB-UniPathway"/>
</dbReference>
<keyword evidence="10" id="KW-0816">Tricarboxylic acid cycle</keyword>
<comment type="cofactor">
    <cofactor evidence="2">
        <name>[4Fe-4S] cluster</name>
        <dbReference type="ChEBI" id="CHEBI:49883"/>
    </cofactor>
</comment>
<evidence type="ECO:0000313" key="21">
    <source>
        <dbReference type="EMBL" id="AVI60837.1"/>
    </source>
</evidence>
<protein>
    <recommendedName>
        <fullName evidence="8">Succinate dehydrogenase [ubiquinone] iron-sulfur subunit, mitochondrial</fullName>
        <ecNumber evidence="7">1.3.5.1</ecNumber>
    </recommendedName>
    <alternativeName>
        <fullName evidence="17">Iron-sulfur subunit of complex II</fullName>
    </alternativeName>
</protein>
<comment type="similarity">
    <text evidence="5">Belongs to the succinate dehydrogenase/fumarate reductase iron-sulfur protein family.</text>
</comment>
<dbReference type="PANTHER" id="PTHR11921:SF29">
    <property type="entry name" value="SUCCINATE DEHYDROGENASE [UBIQUINONE] IRON-SULFUR SUBUNIT, MITOCHONDRIAL"/>
    <property type="match status" value="1"/>
</dbReference>
<dbReference type="Pfam" id="PF13085">
    <property type="entry name" value="Fer2_3"/>
    <property type="match status" value="1"/>
</dbReference>
<comment type="cofactor">
    <cofactor evidence="18">
        <name>[2Fe-2S] cluster</name>
        <dbReference type="ChEBI" id="CHEBI:190135"/>
    </cofactor>
</comment>
<sequence>MSASILSRTALRASSSIVRPAAARTLASVATSQSAPAEKTANIKKFEIYRWNPDTPDKKPYMQTYELDLNQTGPMILDALIRLKNEVDPTLTFRRSCREGICGSCAMNIQGSNTLACLCRIDTSSTAPVKIYPLPHTYVVKDLVPDLTHFYKQYKSIKPYLQRKTAADDGKENRQSIAERKKLDGLWNSSDYLGPAILLQSYRWIADSRDEFKAERKMAMENEMSLYRCHTIMNCSKTCPKGLNPGLAIANIKKEMAFGS</sequence>
<dbReference type="NCBIfam" id="NF004616">
    <property type="entry name" value="PRK05950.1"/>
    <property type="match status" value="1"/>
</dbReference>
<keyword evidence="15" id="KW-0411">Iron-sulfur</keyword>
<reference evidence="21" key="1">
    <citation type="journal article" date="2017" name="Mycol. Prog.">
        <title>Characterization of mating-type idiomorphs suggests that Morchella importuna, Mel-20 and M. sextelata are heterothallic.</title>
        <authorList>
            <person name="Chai H."/>
            <person name="Chen L."/>
            <person name="Chen W."/>
            <person name="Zhao Q."/>
            <person name="Zhang X."/>
            <person name="Su K."/>
            <person name="Zhao Y."/>
        </authorList>
    </citation>
    <scope>NUCLEOTIDE SEQUENCE</scope>
    <source>
        <strain evidence="21">M115</strain>
    </source>
</reference>
<dbReference type="InterPro" id="IPR009051">
    <property type="entry name" value="Helical_ferredxn"/>
</dbReference>
<accession>A0A2P1BVU1</accession>
<proteinExistence type="inferred from homology"/>
<dbReference type="GO" id="GO:0051539">
    <property type="term" value="F:4 iron, 4 sulfur cluster binding"/>
    <property type="evidence" value="ECO:0007669"/>
    <property type="project" value="UniProtKB-KW"/>
</dbReference>
<comment type="pathway">
    <text evidence="4">Carbohydrate metabolism; tricarboxylic acid cycle; fumarate from succinate (eukaryal route): step 1/1.</text>
</comment>
<dbReference type="GO" id="GO:0009055">
    <property type="term" value="F:electron transfer activity"/>
    <property type="evidence" value="ECO:0007669"/>
    <property type="project" value="InterPro"/>
</dbReference>
<dbReference type="CDD" id="cd00207">
    <property type="entry name" value="fer2"/>
    <property type="match status" value="1"/>
</dbReference>
<evidence type="ECO:0000256" key="15">
    <source>
        <dbReference type="ARBA" id="ARBA00023014"/>
    </source>
</evidence>
<dbReference type="InterPro" id="IPR012675">
    <property type="entry name" value="Beta-grasp_dom_sf"/>
</dbReference>
<keyword evidence="13" id="KW-0560">Oxidoreductase</keyword>
<dbReference type="InterPro" id="IPR036010">
    <property type="entry name" value="2Fe-2S_ferredoxin-like_sf"/>
</dbReference>
<dbReference type="GO" id="GO:0008177">
    <property type="term" value="F:succinate dehydrogenase (quinone) activity"/>
    <property type="evidence" value="ECO:0007669"/>
    <property type="project" value="UniProtKB-EC"/>
</dbReference>
<dbReference type="GO" id="GO:0051538">
    <property type="term" value="F:3 iron, 4 sulfur cluster binding"/>
    <property type="evidence" value="ECO:0007669"/>
    <property type="project" value="UniProtKB-KW"/>
</dbReference>
<dbReference type="FunFam" id="3.10.20.30:FF:000007">
    <property type="entry name" value="Succinate dehydrogenase [ubiquinone] iron-sulfur subunit, mitochondrial"/>
    <property type="match status" value="1"/>
</dbReference>
<name>A0A2P1BVU1_9PEZI</name>
<evidence type="ECO:0000256" key="19">
    <source>
        <dbReference type="ARBA" id="ARBA00049220"/>
    </source>
</evidence>
<dbReference type="EMBL" id="KY782631">
    <property type="protein sequence ID" value="AVI60837.1"/>
    <property type="molecule type" value="Genomic_DNA"/>
</dbReference>
<dbReference type="SUPFAM" id="SSF54292">
    <property type="entry name" value="2Fe-2S ferredoxin-like"/>
    <property type="match status" value="1"/>
</dbReference>
<evidence type="ECO:0000256" key="8">
    <source>
        <dbReference type="ARBA" id="ARBA00016766"/>
    </source>
</evidence>
<evidence type="ECO:0000256" key="16">
    <source>
        <dbReference type="ARBA" id="ARBA00023291"/>
    </source>
</evidence>
<evidence type="ECO:0000256" key="2">
    <source>
        <dbReference type="ARBA" id="ARBA00001966"/>
    </source>
</evidence>
<dbReference type="Gene3D" id="3.10.20.30">
    <property type="match status" value="1"/>
</dbReference>
<dbReference type="PROSITE" id="PS00197">
    <property type="entry name" value="2FE2S_FER_1"/>
    <property type="match status" value="1"/>
</dbReference>
<evidence type="ECO:0000256" key="10">
    <source>
        <dbReference type="ARBA" id="ARBA00022532"/>
    </source>
</evidence>
<evidence type="ECO:0000256" key="5">
    <source>
        <dbReference type="ARBA" id="ARBA00009433"/>
    </source>
</evidence>
<comment type="subcellular location">
    <subcellularLocation>
        <location evidence="3">Mitochondrion inner membrane</location>
        <topology evidence="3">Peripheral membrane protein</topology>
        <orientation evidence="3">Matrix side</orientation>
    </subcellularLocation>
</comment>
<organism evidence="21">
    <name type="scientific">Morchella semilibera</name>
    <dbReference type="NCBI Taxonomy" id="62758"/>
    <lineage>
        <taxon>Eukaryota</taxon>
        <taxon>Fungi</taxon>
        <taxon>Dikarya</taxon>
        <taxon>Ascomycota</taxon>
        <taxon>Pezizomycotina</taxon>
        <taxon>Pezizomycetes</taxon>
        <taxon>Pezizales</taxon>
        <taxon>Morchellaceae</taxon>
        <taxon>Morchella</taxon>
    </lineage>
</organism>
<dbReference type="SUPFAM" id="SSF46548">
    <property type="entry name" value="alpha-helical ferredoxin"/>
    <property type="match status" value="1"/>
</dbReference>
<keyword evidence="16" id="KW-0003">3Fe-4S</keyword>
<comment type="subunit">
    <text evidence="6">Component of complex II composed of four subunits: a flavoprotein (FP), an iron-sulfur protein (IP), and a cytochrome b composed of a large and a small subunit.</text>
</comment>
<dbReference type="InterPro" id="IPR025192">
    <property type="entry name" value="Succ_DH/fum_Rdtase_N"/>
</dbReference>
<evidence type="ECO:0000256" key="1">
    <source>
        <dbReference type="ARBA" id="ARBA00001927"/>
    </source>
</evidence>
<evidence type="ECO:0000256" key="9">
    <source>
        <dbReference type="ARBA" id="ARBA00022485"/>
    </source>
</evidence>
<evidence type="ECO:0000256" key="18">
    <source>
        <dbReference type="ARBA" id="ARBA00034078"/>
    </source>
</evidence>
<dbReference type="AlphaFoldDB" id="A0A2P1BVU1"/>
<dbReference type="PROSITE" id="PS51085">
    <property type="entry name" value="2FE2S_FER_2"/>
    <property type="match status" value="1"/>
</dbReference>
<evidence type="ECO:0000256" key="14">
    <source>
        <dbReference type="ARBA" id="ARBA00023004"/>
    </source>
</evidence>
<dbReference type="InterPro" id="IPR050573">
    <property type="entry name" value="SDH/FRD_Iron-Sulfur"/>
</dbReference>
<evidence type="ECO:0000256" key="4">
    <source>
        <dbReference type="ARBA" id="ARBA00004788"/>
    </source>
</evidence>
<evidence type="ECO:0000256" key="3">
    <source>
        <dbReference type="ARBA" id="ARBA00004443"/>
    </source>
</evidence>
<dbReference type="PANTHER" id="PTHR11921">
    <property type="entry name" value="SUCCINATE DEHYDROGENASE IRON-SULFUR PROTEIN"/>
    <property type="match status" value="1"/>
</dbReference>
<evidence type="ECO:0000259" key="20">
    <source>
        <dbReference type="PROSITE" id="PS51085"/>
    </source>
</evidence>
<comment type="cofactor">
    <cofactor evidence="1">
        <name>[3Fe-4S] cluster</name>
        <dbReference type="ChEBI" id="CHEBI:21137"/>
    </cofactor>
</comment>
<dbReference type="GO" id="GO:0046872">
    <property type="term" value="F:metal ion binding"/>
    <property type="evidence" value="ECO:0007669"/>
    <property type="project" value="UniProtKB-KW"/>
</dbReference>
<dbReference type="UniPathway" id="UPA00223">
    <property type="reaction ID" value="UER01006"/>
</dbReference>
<keyword evidence="14" id="KW-0408">Iron</keyword>
<dbReference type="NCBIfam" id="TIGR00384">
    <property type="entry name" value="dhsB"/>
    <property type="match status" value="1"/>
</dbReference>
<evidence type="ECO:0000256" key="11">
    <source>
        <dbReference type="ARBA" id="ARBA00022714"/>
    </source>
</evidence>
<dbReference type="EC" id="1.3.5.1" evidence="7"/>
<evidence type="ECO:0000256" key="7">
    <source>
        <dbReference type="ARBA" id="ARBA00012792"/>
    </source>
</evidence>
<evidence type="ECO:0000256" key="17">
    <source>
        <dbReference type="ARBA" id="ARBA00033304"/>
    </source>
</evidence>
<keyword evidence="12" id="KW-0479">Metal-binding</keyword>
<comment type="catalytic activity">
    <reaction evidence="19">
        <text>a quinone + succinate = fumarate + a quinol</text>
        <dbReference type="Rhea" id="RHEA:40523"/>
        <dbReference type="ChEBI" id="CHEBI:24646"/>
        <dbReference type="ChEBI" id="CHEBI:29806"/>
        <dbReference type="ChEBI" id="CHEBI:30031"/>
        <dbReference type="ChEBI" id="CHEBI:132124"/>
        <dbReference type="EC" id="1.3.5.1"/>
    </reaction>
</comment>
<dbReference type="InterPro" id="IPR006058">
    <property type="entry name" value="2Fe2S_fd_BS"/>
</dbReference>
<keyword evidence="9" id="KW-0004">4Fe-4S</keyword>
<dbReference type="GO" id="GO:0005743">
    <property type="term" value="C:mitochondrial inner membrane"/>
    <property type="evidence" value="ECO:0007669"/>
    <property type="project" value="UniProtKB-SubCell"/>
</dbReference>
<dbReference type="GO" id="GO:0022904">
    <property type="term" value="P:respiratory electron transport chain"/>
    <property type="evidence" value="ECO:0007669"/>
    <property type="project" value="TreeGrafter"/>
</dbReference>
<feature type="domain" description="2Fe-2S ferredoxin-type" evidence="20">
    <location>
        <begin position="44"/>
        <end position="137"/>
    </location>
</feature>
<evidence type="ECO:0000256" key="13">
    <source>
        <dbReference type="ARBA" id="ARBA00023002"/>
    </source>
</evidence>